<protein>
    <submittedName>
        <fullName evidence="1">Uncharacterized protein</fullName>
    </submittedName>
</protein>
<gene>
    <name evidence="1" type="ORF">S12H4_58406</name>
</gene>
<reference evidence="1" key="1">
    <citation type="journal article" date="2014" name="Front. Microbiol.">
        <title>High frequency of phylogenetically diverse reductive dehalogenase-homologous genes in deep subseafloor sedimentary metagenomes.</title>
        <authorList>
            <person name="Kawai M."/>
            <person name="Futagami T."/>
            <person name="Toyoda A."/>
            <person name="Takaki Y."/>
            <person name="Nishi S."/>
            <person name="Hori S."/>
            <person name="Arai W."/>
            <person name="Tsubouchi T."/>
            <person name="Morono Y."/>
            <person name="Uchiyama I."/>
            <person name="Ito T."/>
            <person name="Fujiyama A."/>
            <person name="Inagaki F."/>
            <person name="Takami H."/>
        </authorList>
    </citation>
    <scope>NUCLEOTIDE SEQUENCE</scope>
    <source>
        <strain evidence="1">Expedition CK06-06</strain>
    </source>
</reference>
<accession>X1VZW7</accession>
<proteinExistence type="predicted"/>
<organism evidence="1">
    <name type="scientific">marine sediment metagenome</name>
    <dbReference type="NCBI Taxonomy" id="412755"/>
    <lineage>
        <taxon>unclassified sequences</taxon>
        <taxon>metagenomes</taxon>
        <taxon>ecological metagenomes</taxon>
    </lineage>
</organism>
<sequence>MLLKDYTFLARGDYRKPKGYFVEGKAAGNKGQWTHFITLSNVLGEESESENIISIDQGWLELSTGRTHSMVEAVAPTPPYVKGWWDGKGYFHPKPARVYGLKLKLF</sequence>
<dbReference type="EMBL" id="BARW01037927">
    <property type="protein sequence ID" value="GAJ19175.1"/>
    <property type="molecule type" value="Genomic_DNA"/>
</dbReference>
<comment type="caution">
    <text evidence="1">The sequence shown here is derived from an EMBL/GenBank/DDBJ whole genome shotgun (WGS) entry which is preliminary data.</text>
</comment>
<evidence type="ECO:0000313" key="1">
    <source>
        <dbReference type="EMBL" id="GAJ19175.1"/>
    </source>
</evidence>
<name>X1VZW7_9ZZZZ</name>
<dbReference type="AlphaFoldDB" id="X1VZW7"/>